<reference evidence="1" key="1">
    <citation type="journal article" date="2015" name="Nature">
        <title>Complex archaea that bridge the gap between prokaryotes and eukaryotes.</title>
        <authorList>
            <person name="Spang A."/>
            <person name="Saw J.H."/>
            <person name="Jorgensen S.L."/>
            <person name="Zaremba-Niedzwiedzka K."/>
            <person name="Martijn J."/>
            <person name="Lind A.E."/>
            <person name="van Eijk R."/>
            <person name="Schleper C."/>
            <person name="Guy L."/>
            <person name="Ettema T.J."/>
        </authorList>
    </citation>
    <scope>NUCLEOTIDE SEQUENCE</scope>
</reference>
<dbReference type="EMBL" id="LAZR01012714">
    <property type="protein sequence ID" value="KKM25461.1"/>
    <property type="molecule type" value="Genomic_DNA"/>
</dbReference>
<gene>
    <name evidence="1" type="ORF">LCGC14_1594780</name>
</gene>
<organism evidence="1">
    <name type="scientific">marine sediment metagenome</name>
    <dbReference type="NCBI Taxonomy" id="412755"/>
    <lineage>
        <taxon>unclassified sequences</taxon>
        <taxon>metagenomes</taxon>
        <taxon>ecological metagenomes</taxon>
    </lineage>
</organism>
<protein>
    <submittedName>
        <fullName evidence="1">Uncharacterized protein</fullName>
    </submittedName>
</protein>
<sequence>PLSFATSEALKTTMTSIFLRNPIHPIRGRGPEDQFGALLLERLLQAQSVWFKEFLSWHTIWNDAFSFSLGIGETKWERRYVRRMQDEQVDAVLRALRQETGSALGEVEGDIIRFFADELLFEGQRLRPIDPFNWLPDPNVSPNEIQDSEHLGYTWHWNAMDLLSEEAEPDTDYFNGIFARMMADSGLGRSNLCGDTDTGRGERWDIGNVRDTIQPPYSNRLDCLQQYVKIIPAEWGLSHARVPEIWDFCVAGDRVIIKAQKSKYAHGMYPITVCAPTTNGHDVLPVSMIATTFGLQEAIDFYVSSHVANVRKALNDMFVVDTSAVEWQDLLNPGPGMLIRLKSHVAGSGNIDQYIKQFQVNDVTQNHQKDAAGLMQMMKESLGTTDITQGNLQQLPERPTAKLGGAAMNRAMSRLNMVGMKIGAQSVYDVGFQGAFNTQQFMSQTTAVETIGRYEGLLKKIFNGASSVQATIQNINVAFDMIPLDGSVPGLENVEAHTEILRTMLQVPGVGERIAAGMDVTRFFANWMRLAGATNALDFFNPGGGGPSTPQVLPDEQVAEQAQAGNIVPLSEAA</sequence>
<evidence type="ECO:0000313" key="1">
    <source>
        <dbReference type="EMBL" id="KKM25461.1"/>
    </source>
</evidence>
<proteinExistence type="predicted"/>
<comment type="caution">
    <text evidence="1">The sequence shown here is derived from an EMBL/GenBank/DDBJ whole genome shotgun (WGS) entry which is preliminary data.</text>
</comment>
<accession>A0A0F9ICZ2</accession>
<feature type="non-terminal residue" evidence="1">
    <location>
        <position position="1"/>
    </location>
</feature>
<dbReference type="AlphaFoldDB" id="A0A0F9ICZ2"/>
<name>A0A0F9ICZ2_9ZZZZ</name>